<dbReference type="EMBL" id="QGKV02000649">
    <property type="protein sequence ID" value="KAF3581838.1"/>
    <property type="molecule type" value="Genomic_DNA"/>
</dbReference>
<proteinExistence type="predicted"/>
<keyword evidence="2" id="KW-1185">Reference proteome</keyword>
<protein>
    <submittedName>
        <fullName evidence="1">Uncharacterized protein</fullName>
    </submittedName>
</protein>
<name>A0ABQ7DUW3_BRACR</name>
<dbReference type="Proteomes" id="UP000266723">
    <property type="component" value="Unassembled WGS sequence"/>
</dbReference>
<gene>
    <name evidence="1" type="ORF">DY000_02035068</name>
</gene>
<accession>A0ABQ7DUW3</accession>
<evidence type="ECO:0000313" key="2">
    <source>
        <dbReference type="Proteomes" id="UP000266723"/>
    </source>
</evidence>
<sequence length="116" mass="13111">MKDATNFNLPLAIHFHWEPKRKLEADEEHGIESFIKQHLQDAFKTVESFKLDLCSRGSPLVSERKLSSSELSLSLALSRAHRCTTIELLKLQNHLGQLGDAIKLQIVQCVRGMSNS</sequence>
<organism evidence="1 2">
    <name type="scientific">Brassica cretica</name>
    <name type="common">Mustard</name>
    <dbReference type="NCBI Taxonomy" id="69181"/>
    <lineage>
        <taxon>Eukaryota</taxon>
        <taxon>Viridiplantae</taxon>
        <taxon>Streptophyta</taxon>
        <taxon>Embryophyta</taxon>
        <taxon>Tracheophyta</taxon>
        <taxon>Spermatophyta</taxon>
        <taxon>Magnoliopsida</taxon>
        <taxon>eudicotyledons</taxon>
        <taxon>Gunneridae</taxon>
        <taxon>Pentapetalae</taxon>
        <taxon>rosids</taxon>
        <taxon>malvids</taxon>
        <taxon>Brassicales</taxon>
        <taxon>Brassicaceae</taxon>
        <taxon>Brassiceae</taxon>
        <taxon>Brassica</taxon>
    </lineage>
</organism>
<reference evidence="1 2" key="1">
    <citation type="journal article" date="2020" name="BMC Genomics">
        <title>Intraspecific diversification of the crop wild relative Brassica cretica Lam. using demographic model selection.</title>
        <authorList>
            <person name="Kioukis A."/>
            <person name="Michalopoulou V.A."/>
            <person name="Briers L."/>
            <person name="Pirintsos S."/>
            <person name="Studholme D.J."/>
            <person name="Pavlidis P."/>
            <person name="Sarris P.F."/>
        </authorList>
    </citation>
    <scope>NUCLEOTIDE SEQUENCE [LARGE SCALE GENOMIC DNA]</scope>
    <source>
        <strain evidence="2">cv. PFS-1207/04</strain>
    </source>
</reference>
<comment type="caution">
    <text evidence="1">The sequence shown here is derived from an EMBL/GenBank/DDBJ whole genome shotgun (WGS) entry which is preliminary data.</text>
</comment>
<evidence type="ECO:0000313" key="1">
    <source>
        <dbReference type="EMBL" id="KAF3581838.1"/>
    </source>
</evidence>